<dbReference type="EMBL" id="PFFQ01000005">
    <property type="protein sequence ID" value="PIW19196.1"/>
    <property type="molecule type" value="Genomic_DNA"/>
</dbReference>
<dbReference type="Gene3D" id="1.20.5.300">
    <property type="match status" value="1"/>
</dbReference>
<sequence>MPSDDIEARLVALETRLAFQDDELLKLKTLYAAHQKQLYHLEIQNKHLLERVKLALENQAEKPANEKPPHY</sequence>
<evidence type="ECO:0008006" key="3">
    <source>
        <dbReference type="Google" id="ProtNLM"/>
    </source>
</evidence>
<proteinExistence type="predicted"/>
<reference evidence="1 2" key="1">
    <citation type="submission" date="2017-09" db="EMBL/GenBank/DDBJ databases">
        <title>Depth-based differentiation of microbial function through sediment-hosted aquifers and enrichment of novel symbionts in the deep terrestrial subsurface.</title>
        <authorList>
            <person name="Probst A.J."/>
            <person name="Ladd B."/>
            <person name="Jarett J.K."/>
            <person name="Geller-Mcgrath D.E."/>
            <person name="Sieber C.M."/>
            <person name="Emerson J.B."/>
            <person name="Anantharaman K."/>
            <person name="Thomas B.C."/>
            <person name="Malmstrom R."/>
            <person name="Stieglmeier M."/>
            <person name="Klingl A."/>
            <person name="Woyke T."/>
            <person name="Ryan C.M."/>
            <person name="Banfield J.F."/>
        </authorList>
    </citation>
    <scope>NUCLEOTIDE SEQUENCE [LARGE SCALE GENOMIC DNA]</scope>
    <source>
        <strain evidence="1">CG17_big_fil_post_rev_8_21_14_2_50_48_46</strain>
    </source>
</reference>
<accession>A0A2M7GAL3</accession>
<evidence type="ECO:0000313" key="1">
    <source>
        <dbReference type="EMBL" id="PIW19196.1"/>
    </source>
</evidence>
<organism evidence="1 2">
    <name type="scientific">bacterium (Candidatus Blackallbacteria) CG17_big_fil_post_rev_8_21_14_2_50_48_46</name>
    <dbReference type="NCBI Taxonomy" id="2014261"/>
    <lineage>
        <taxon>Bacteria</taxon>
        <taxon>Candidatus Blackallbacteria</taxon>
    </lineage>
</organism>
<comment type="caution">
    <text evidence="1">The sequence shown here is derived from an EMBL/GenBank/DDBJ whole genome shotgun (WGS) entry which is preliminary data.</text>
</comment>
<evidence type="ECO:0000313" key="2">
    <source>
        <dbReference type="Proteomes" id="UP000231019"/>
    </source>
</evidence>
<gene>
    <name evidence="1" type="ORF">COW36_01935</name>
</gene>
<dbReference type="Proteomes" id="UP000231019">
    <property type="component" value="Unassembled WGS sequence"/>
</dbReference>
<protein>
    <recommendedName>
        <fullName evidence="3">SlyX protein</fullName>
    </recommendedName>
</protein>
<dbReference type="AlphaFoldDB" id="A0A2M7GAL3"/>
<dbReference type="InterPro" id="IPR007236">
    <property type="entry name" value="SlyX"/>
</dbReference>
<name>A0A2M7GAL3_9BACT</name>
<dbReference type="Pfam" id="PF04102">
    <property type="entry name" value="SlyX"/>
    <property type="match status" value="1"/>
</dbReference>